<accession>A0A6G8IFR6</accession>
<gene>
    <name evidence="1" type="ORF">G9Q37_07690</name>
</gene>
<name>A0A6G8IFR6_9BURK</name>
<keyword evidence="2" id="KW-1185">Reference proteome</keyword>
<dbReference type="Proteomes" id="UP000503162">
    <property type="component" value="Chromosome"/>
</dbReference>
<evidence type="ECO:0008006" key="3">
    <source>
        <dbReference type="Google" id="ProtNLM"/>
    </source>
</evidence>
<evidence type="ECO:0000313" key="1">
    <source>
        <dbReference type="EMBL" id="QIM52027.1"/>
    </source>
</evidence>
<dbReference type="Gene3D" id="3.40.630.30">
    <property type="match status" value="1"/>
</dbReference>
<dbReference type="EMBL" id="CP049989">
    <property type="protein sequence ID" value="QIM52027.1"/>
    <property type="molecule type" value="Genomic_DNA"/>
</dbReference>
<organism evidence="1 2">
    <name type="scientific">Hydrogenophaga crocea</name>
    <dbReference type="NCBI Taxonomy" id="2716225"/>
    <lineage>
        <taxon>Bacteria</taxon>
        <taxon>Pseudomonadati</taxon>
        <taxon>Pseudomonadota</taxon>
        <taxon>Betaproteobacteria</taxon>
        <taxon>Burkholderiales</taxon>
        <taxon>Comamonadaceae</taxon>
        <taxon>Hydrogenophaga</taxon>
    </lineage>
</organism>
<dbReference type="KEGG" id="hcz:G9Q37_07690"/>
<reference evidence="1 2" key="1">
    <citation type="submission" date="2020-03" db="EMBL/GenBank/DDBJ databases">
        <title>Hydrogenophaga sp. nov. isolated from cyanobacterial mat.</title>
        <authorList>
            <person name="Thorat V."/>
            <person name="Kirdat K."/>
            <person name="Tiwarekar B."/>
            <person name="Costa E.D."/>
            <person name="Yadav A."/>
        </authorList>
    </citation>
    <scope>NUCLEOTIDE SEQUENCE [LARGE SCALE GENOMIC DNA]</scope>
    <source>
        <strain evidence="1 2">BA0156</strain>
    </source>
</reference>
<protein>
    <recommendedName>
        <fullName evidence="3">N-acetyltransferase domain-containing protein</fullName>
    </recommendedName>
</protein>
<dbReference type="SUPFAM" id="SSF55729">
    <property type="entry name" value="Acyl-CoA N-acyltransferases (Nat)"/>
    <property type="match status" value="1"/>
</dbReference>
<dbReference type="RefSeq" id="WP_166226630.1">
    <property type="nucleotide sequence ID" value="NZ_CP049989.1"/>
</dbReference>
<dbReference type="InterPro" id="IPR016181">
    <property type="entry name" value="Acyl_CoA_acyltransferase"/>
</dbReference>
<sequence>MDLTKTLASSPVQPFGWSTPGAGWQQAPQELNAVVLRTRAQRLMVKHLRALADTQTEYRIDPALAAMEELKDELGVVMAIMLGNEPIATIRFIPSGHGVTVTERFWGFASAGTELVGPDSWEAGRLIMSPDHRRGDMLPKCMSLAFAELVQTVKVRHLHGSCHMRLYRLYRRFGFQIHTRTTTVDGADAALVHGDVRSVARALKVDLPEFMDSQIPALLV</sequence>
<dbReference type="AlphaFoldDB" id="A0A6G8IFR6"/>
<evidence type="ECO:0000313" key="2">
    <source>
        <dbReference type="Proteomes" id="UP000503162"/>
    </source>
</evidence>
<proteinExistence type="predicted"/>